<dbReference type="KEGG" id="vbh:CMV30_11955"/>
<dbReference type="AlphaFoldDB" id="A0A290QL19"/>
<protein>
    <recommendedName>
        <fullName evidence="3">Sortilin N-terminal domain-containing protein</fullName>
    </recommendedName>
</protein>
<feature type="domain" description="Sortilin N-terminal" evidence="3">
    <location>
        <begin position="133"/>
        <end position="234"/>
    </location>
</feature>
<evidence type="ECO:0000259" key="3">
    <source>
        <dbReference type="Pfam" id="PF15902"/>
    </source>
</evidence>
<feature type="signal peptide" evidence="2">
    <location>
        <begin position="1"/>
        <end position="21"/>
    </location>
</feature>
<dbReference type="CDD" id="cd15482">
    <property type="entry name" value="Sialidase_non-viral"/>
    <property type="match status" value="1"/>
</dbReference>
<dbReference type="EMBL" id="CP023344">
    <property type="protein sequence ID" value="ATC64612.1"/>
    <property type="molecule type" value="Genomic_DNA"/>
</dbReference>
<dbReference type="Gene3D" id="2.130.10.10">
    <property type="entry name" value="YVTN repeat-like/Quinoprotein amine dehydrogenase"/>
    <property type="match status" value="2"/>
</dbReference>
<dbReference type="PANTHER" id="PTHR43739:SF5">
    <property type="entry name" value="EXO-ALPHA-SIALIDASE"/>
    <property type="match status" value="1"/>
</dbReference>
<dbReference type="OrthoDB" id="184130at2"/>
<dbReference type="Pfam" id="PF15902">
    <property type="entry name" value="Sortilin-Vps10"/>
    <property type="match status" value="1"/>
</dbReference>
<evidence type="ECO:0000256" key="2">
    <source>
        <dbReference type="SAM" id="SignalP"/>
    </source>
</evidence>
<keyword evidence="2" id="KW-0732">Signal</keyword>
<name>A0A290QL19_9BACT</name>
<dbReference type="InterPro" id="IPR052025">
    <property type="entry name" value="Xyloglucanase_GH74"/>
</dbReference>
<evidence type="ECO:0000313" key="4">
    <source>
        <dbReference type="EMBL" id="ATC64612.1"/>
    </source>
</evidence>
<dbReference type="Proteomes" id="UP000217265">
    <property type="component" value="Chromosome"/>
</dbReference>
<dbReference type="SUPFAM" id="SSF110296">
    <property type="entry name" value="Oligoxyloglucan reducing end-specific cellobiohydrolase"/>
    <property type="match status" value="1"/>
</dbReference>
<dbReference type="InterPro" id="IPR015943">
    <property type="entry name" value="WD40/YVTN_repeat-like_dom_sf"/>
</dbReference>
<reference evidence="4 5" key="1">
    <citation type="submission" date="2017-09" db="EMBL/GenBank/DDBJ databases">
        <title>Complete genome sequence of Verrucomicrobial strain HZ-65, isolated from freshwater.</title>
        <authorList>
            <person name="Choi A."/>
        </authorList>
    </citation>
    <scope>NUCLEOTIDE SEQUENCE [LARGE SCALE GENOMIC DNA]</scope>
    <source>
        <strain evidence="4 5">HZ-65</strain>
    </source>
</reference>
<dbReference type="InterPro" id="IPR031778">
    <property type="entry name" value="Sortilin_N"/>
</dbReference>
<gene>
    <name evidence="4" type="ORF">CMV30_11955</name>
</gene>
<sequence length="334" mass="37314">MIFMRRLLVTLFLLAGIPVFAAQPKHDLYLCVSQSKPFVIGMKVQQLNGIYRIDDQETPVHVGFNHPRQDTLTVDPRGARTIFSVGLNGVLRYSIDGKSCRIMTSWDMTEPKDIAIDPHAPDTLYIGLPDGIGVSHDGGQTWKRSNKGITRSYTQSILVDRTRQGRVLAGTELGIYLSEDGAKTWRRVFETSHTVNDIKQSPHDPRVMLAVTQSDGAVLSRDGGATWKAISQIDKKHTLHNGDFDATDPKRLAVSGWGCGVLVSEDGGATWVSRNDGLPNREVWRVAIDPDRPGRLYASPHQNAVFSSDDFGRTWKKQWFEAATVWDFVFVPRQ</sequence>
<feature type="chain" id="PRO_5012200160" description="Sortilin N-terminal domain-containing protein" evidence="2">
    <location>
        <begin position="22"/>
        <end position="334"/>
    </location>
</feature>
<dbReference type="GO" id="GO:0010411">
    <property type="term" value="P:xyloglucan metabolic process"/>
    <property type="evidence" value="ECO:0007669"/>
    <property type="project" value="TreeGrafter"/>
</dbReference>
<organism evidence="4 5">
    <name type="scientific">Nibricoccus aquaticus</name>
    <dbReference type="NCBI Taxonomy" id="2576891"/>
    <lineage>
        <taxon>Bacteria</taxon>
        <taxon>Pseudomonadati</taxon>
        <taxon>Verrucomicrobiota</taxon>
        <taxon>Opitutia</taxon>
        <taxon>Opitutales</taxon>
        <taxon>Opitutaceae</taxon>
        <taxon>Nibricoccus</taxon>
    </lineage>
</organism>
<keyword evidence="1" id="KW-0677">Repeat</keyword>
<proteinExistence type="predicted"/>
<dbReference type="PANTHER" id="PTHR43739">
    <property type="entry name" value="XYLOGLUCANASE (EUROFUNG)"/>
    <property type="match status" value="1"/>
</dbReference>
<evidence type="ECO:0000313" key="5">
    <source>
        <dbReference type="Proteomes" id="UP000217265"/>
    </source>
</evidence>
<keyword evidence="5" id="KW-1185">Reference proteome</keyword>
<accession>A0A290QL19</accession>
<evidence type="ECO:0000256" key="1">
    <source>
        <dbReference type="ARBA" id="ARBA00022737"/>
    </source>
</evidence>